<gene>
    <name evidence="1" type="ordered locus">Sinac_3824</name>
</gene>
<proteinExistence type="predicted"/>
<organism evidence="1 2">
    <name type="scientific">Singulisphaera acidiphila (strain ATCC BAA-1392 / DSM 18658 / VKM B-2454 / MOB10)</name>
    <dbReference type="NCBI Taxonomy" id="886293"/>
    <lineage>
        <taxon>Bacteria</taxon>
        <taxon>Pseudomonadati</taxon>
        <taxon>Planctomycetota</taxon>
        <taxon>Planctomycetia</taxon>
        <taxon>Isosphaerales</taxon>
        <taxon>Isosphaeraceae</taxon>
        <taxon>Singulisphaera</taxon>
    </lineage>
</organism>
<dbReference type="EMBL" id="CP003364">
    <property type="protein sequence ID" value="AGA28057.1"/>
    <property type="molecule type" value="Genomic_DNA"/>
</dbReference>
<dbReference type="RefSeq" id="WP_015247195.1">
    <property type="nucleotide sequence ID" value="NC_019892.1"/>
</dbReference>
<protein>
    <submittedName>
        <fullName evidence="1">Uncharacterized protein</fullName>
    </submittedName>
</protein>
<reference evidence="1 2" key="1">
    <citation type="submission" date="2012-02" db="EMBL/GenBank/DDBJ databases">
        <title>Complete sequence of chromosome of Singulisphaera acidiphila DSM 18658.</title>
        <authorList>
            <consortium name="US DOE Joint Genome Institute (JGI-PGF)"/>
            <person name="Lucas S."/>
            <person name="Copeland A."/>
            <person name="Lapidus A."/>
            <person name="Glavina del Rio T."/>
            <person name="Dalin E."/>
            <person name="Tice H."/>
            <person name="Bruce D."/>
            <person name="Goodwin L."/>
            <person name="Pitluck S."/>
            <person name="Peters L."/>
            <person name="Ovchinnikova G."/>
            <person name="Chertkov O."/>
            <person name="Kyrpides N."/>
            <person name="Mavromatis K."/>
            <person name="Ivanova N."/>
            <person name="Brettin T."/>
            <person name="Detter J.C."/>
            <person name="Han C."/>
            <person name="Larimer F."/>
            <person name="Land M."/>
            <person name="Hauser L."/>
            <person name="Markowitz V."/>
            <person name="Cheng J.-F."/>
            <person name="Hugenholtz P."/>
            <person name="Woyke T."/>
            <person name="Wu D."/>
            <person name="Tindall B."/>
            <person name="Pomrenke H."/>
            <person name="Brambilla E."/>
            <person name="Klenk H.-P."/>
            <person name="Eisen J.A."/>
        </authorList>
    </citation>
    <scope>NUCLEOTIDE SEQUENCE [LARGE SCALE GENOMIC DNA]</scope>
    <source>
        <strain evidence="2">ATCC BAA-1392 / DSM 18658 / VKM B-2454 / MOB10</strain>
    </source>
</reference>
<accession>L0DFM1</accession>
<name>L0DFM1_SINAD</name>
<dbReference type="OrthoDB" id="5521296at2"/>
<sequence length="70" mass="7569">MSTSIAVGSAYHTGEKVPVSGRYEFVRHSNPDSHCEPPAEAQSIPLSQGEAFPPCRSCSARSVWSLVEIH</sequence>
<dbReference type="KEGG" id="saci:Sinac_3824"/>
<evidence type="ECO:0000313" key="1">
    <source>
        <dbReference type="EMBL" id="AGA28057.1"/>
    </source>
</evidence>
<evidence type="ECO:0000313" key="2">
    <source>
        <dbReference type="Proteomes" id="UP000010798"/>
    </source>
</evidence>
<dbReference type="Proteomes" id="UP000010798">
    <property type="component" value="Chromosome"/>
</dbReference>
<dbReference type="HOGENOM" id="CLU_2755702_0_0_0"/>
<dbReference type="AlphaFoldDB" id="L0DFM1"/>
<keyword evidence="2" id="KW-1185">Reference proteome</keyword>